<accession>A0ACA9QNH9</accession>
<reference evidence="1" key="1">
    <citation type="submission" date="2021-06" db="EMBL/GenBank/DDBJ databases">
        <authorList>
            <person name="Kallberg Y."/>
            <person name="Tangrot J."/>
            <person name="Rosling A."/>
        </authorList>
    </citation>
    <scope>NUCLEOTIDE SEQUENCE</scope>
    <source>
        <strain evidence="1">MA461A</strain>
    </source>
</reference>
<evidence type="ECO:0000313" key="2">
    <source>
        <dbReference type="Proteomes" id="UP000789920"/>
    </source>
</evidence>
<dbReference type="EMBL" id="CAJVQC010035422">
    <property type="protein sequence ID" value="CAG8758940.1"/>
    <property type="molecule type" value="Genomic_DNA"/>
</dbReference>
<organism evidence="1 2">
    <name type="scientific">Racocetra persica</name>
    <dbReference type="NCBI Taxonomy" id="160502"/>
    <lineage>
        <taxon>Eukaryota</taxon>
        <taxon>Fungi</taxon>
        <taxon>Fungi incertae sedis</taxon>
        <taxon>Mucoromycota</taxon>
        <taxon>Glomeromycotina</taxon>
        <taxon>Glomeromycetes</taxon>
        <taxon>Diversisporales</taxon>
        <taxon>Gigasporaceae</taxon>
        <taxon>Racocetra</taxon>
    </lineage>
</organism>
<proteinExistence type="predicted"/>
<protein>
    <submittedName>
        <fullName evidence="1">5160_t:CDS:1</fullName>
    </submittedName>
</protein>
<name>A0ACA9QNH9_9GLOM</name>
<dbReference type="Proteomes" id="UP000789920">
    <property type="component" value="Unassembled WGS sequence"/>
</dbReference>
<feature type="non-terminal residue" evidence="1">
    <location>
        <position position="74"/>
    </location>
</feature>
<feature type="non-terminal residue" evidence="1">
    <location>
        <position position="1"/>
    </location>
</feature>
<comment type="caution">
    <text evidence="1">The sequence shown here is derived from an EMBL/GenBank/DDBJ whole genome shotgun (WGS) entry which is preliminary data.</text>
</comment>
<sequence length="74" mass="8288">LPSIFISMSRSSQQKCRYATNAWPKVASGSTDVFESKFDLAASIEQEHALTLTQFGAPIPLYLNHNEEFQPIQT</sequence>
<gene>
    <name evidence="1" type="ORF">RPERSI_LOCUS15009</name>
</gene>
<evidence type="ECO:0000313" key="1">
    <source>
        <dbReference type="EMBL" id="CAG8758940.1"/>
    </source>
</evidence>
<keyword evidence="2" id="KW-1185">Reference proteome</keyword>